<keyword evidence="1" id="KW-1133">Transmembrane helix</keyword>
<dbReference type="Proteomes" id="UP000664578">
    <property type="component" value="Unassembled WGS sequence"/>
</dbReference>
<evidence type="ECO:0000256" key="1">
    <source>
        <dbReference type="SAM" id="Phobius"/>
    </source>
</evidence>
<keyword evidence="1" id="KW-0812">Transmembrane</keyword>
<comment type="caution">
    <text evidence="2">The sequence shown here is derived from an EMBL/GenBank/DDBJ whole genome shotgun (WGS) entry which is preliminary data.</text>
</comment>
<proteinExistence type="predicted"/>
<evidence type="ECO:0000313" key="2">
    <source>
        <dbReference type="EMBL" id="MBN8249988.1"/>
    </source>
</evidence>
<dbReference type="AlphaFoldDB" id="A0A8I1MC39"/>
<name>A0A8I1MC39_9BACI</name>
<feature type="transmembrane region" description="Helical" evidence="1">
    <location>
        <begin position="6"/>
        <end position="26"/>
    </location>
</feature>
<evidence type="ECO:0000313" key="3">
    <source>
        <dbReference type="Proteomes" id="UP000664578"/>
    </source>
</evidence>
<accession>A0A8I1MC39</accession>
<dbReference type="EMBL" id="JAEMWV010000001">
    <property type="protein sequence ID" value="MBN8249988.1"/>
    <property type="molecule type" value="Genomic_DNA"/>
</dbReference>
<feature type="transmembrane region" description="Helical" evidence="1">
    <location>
        <begin position="65"/>
        <end position="83"/>
    </location>
</feature>
<dbReference type="RefSeq" id="WP_206782058.1">
    <property type="nucleotide sequence ID" value="NZ_JAEMWV010000001.1"/>
</dbReference>
<gene>
    <name evidence="2" type="ORF">JF537_00185</name>
</gene>
<organism evidence="2 3">
    <name type="scientific">Priestia flexa</name>
    <dbReference type="NCBI Taxonomy" id="86664"/>
    <lineage>
        <taxon>Bacteria</taxon>
        <taxon>Bacillati</taxon>
        <taxon>Bacillota</taxon>
        <taxon>Bacilli</taxon>
        <taxon>Bacillales</taxon>
        <taxon>Bacillaceae</taxon>
        <taxon>Priestia</taxon>
    </lineage>
</organism>
<sequence length="182" mass="21172">MIGFIIINAICILLLIIYATFSMSLYGKSIFADMPNLAKLFVIIFPTITIIVNFIYLMILNKNLIFSLYPLIIPIIYFSYVFYDNHFSKKKFSNISILKQEISQLSKNSGINVSPEDVRIRLLPKNRVDIIVNTYVTNDYDALKEMLNYKKQSLNVDNRFPKITFNFYVDIKKKNNITIIAT</sequence>
<protein>
    <submittedName>
        <fullName evidence="2">Uncharacterized protein</fullName>
    </submittedName>
</protein>
<keyword evidence="1" id="KW-0472">Membrane</keyword>
<reference evidence="2" key="1">
    <citation type="submission" date="2020-12" db="EMBL/GenBank/DDBJ databases">
        <title>PHA producing bacteria isolated from mangrove.</title>
        <authorList>
            <person name="Zheng W."/>
            <person name="Yu S."/>
            <person name="Huang Y."/>
        </authorList>
    </citation>
    <scope>NUCLEOTIDE SEQUENCE</scope>
    <source>
        <strain evidence="2">GN22-4</strain>
    </source>
</reference>
<feature type="transmembrane region" description="Helical" evidence="1">
    <location>
        <begin position="38"/>
        <end position="59"/>
    </location>
</feature>